<comment type="similarity">
    <text evidence="1">Belongs to the peptidase S28 family.</text>
</comment>
<dbReference type="GO" id="GO:0070008">
    <property type="term" value="F:serine-type exopeptidase activity"/>
    <property type="evidence" value="ECO:0007669"/>
    <property type="project" value="InterPro"/>
</dbReference>
<name>A0A914QTQ9_9BILA</name>
<sequence length="109" mass="12162">MAKTHNALIIQLEHRFFGKSYPITNGGTIGDMSVDALQLLTPQQALEDLANFIKTFKYKNIEWKNPKWILFGGSYPGTLCAWSRAFYTDISVGGICSSAPLWVKLDFSG</sequence>
<dbReference type="SUPFAM" id="SSF53474">
    <property type="entry name" value="alpha/beta-Hydrolases"/>
    <property type="match status" value="1"/>
</dbReference>
<dbReference type="GO" id="GO:0008239">
    <property type="term" value="F:dipeptidyl-peptidase activity"/>
    <property type="evidence" value="ECO:0007669"/>
    <property type="project" value="TreeGrafter"/>
</dbReference>
<dbReference type="Proteomes" id="UP000887578">
    <property type="component" value="Unplaced"/>
</dbReference>
<protein>
    <submittedName>
        <fullName evidence="7">Uncharacterized protein</fullName>
    </submittedName>
</protein>
<keyword evidence="4" id="KW-0378">Hydrolase</keyword>
<keyword evidence="2" id="KW-0645">Protease</keyword>
<reference evidence="7" key="1">
    <citation type="submission" date="2022-11" db="UniProtKB">
        <authorList>
            <consortium name="WormBaseParasite"/>
        </authorList>
    </citation>
    <scope>IDENTIFICATION</scope>
</reference>
<dbReference type="Pfam" id="PF05577">
    <property type="entry name" value="Peptidase_S28"/>
    <property type="match status" value="1"/>
</dbReference>
<organism evidence="6 7">
    <name type="scientific">Panagrolaimus davidi</name>
    <dbReference type="NCBI Taxonomy" id="227884"/>
    <lineage>
        <taxon>Eukaryota</taxon>
        <taxon>Metazoa</taxon>
        <taxon>Ecdysozoa</taxon>
        <taxon>Nematoda</taxon>
        <taxon>Chromadorea</taxon>
        <taxon>Rhabditida</taxon>
        <taxon>Tylenchina</taxon>
        <taxon>Panagrolaimomorpha</taxon>
        <taxon>Panagrolaimoidea</taxon>
        <taxon>Panagrolaimidae</taxon>
        <taxon>Panagrolaimus</taxon>
    </lineage>
</organism>
<keyword evidence="3" id="KW-0732">Signal</keyword>
<dbReference type="PANTHER" id="PTHR11010">
    <property type="entry name" value="PROTEASE S28 PRO-X CARBOXYPEPTIDASE-RELATED"/>
    <property type="match status" value="1"/>
</dbReference>
<dbReference type="Gene3D" id="3.40.50.1820">
    <property type="entry name" value="alpha/beta hydrolase"/>
    <property type="match status" value="1"/>
</dbReference>
<dbReference type="InterPro" id="IPR029058">
    <property type="entry name" value="AB_hydrolase_fold"/>
</dbReference>
<evidence type="ECO:0000256" key="4">
    <source>
        <dbReference type="ARBA" id="ARBA00022801"/>
    </source>
</evidence>
<evidence type="ECO:0000313" key="7">
    <source>
        <dbReference type="WBParaSite" id="PDA_v2.g5086.t1"/>
    </source>
</evidence>
<dbReference type="WBParaSite" id="PDA_v2.g5086.t1">
    <property type="protein sequence ID" value="PDA_v2.g5086.t1"/>
    <property type="gene ID" value="PDA_v2.g5086"/>
</dbReference>
<accession>A0A914QTQ9</accession>
<dbReference type="InterPro" id="IPR008758">
    <property type="entry name" value="Peptidase_S28"/>
</dbReference>
<evidence type="ECO:0000313" key="6">
    <source>
        <dbReference type="Proteomes" id="UP000887578"/>
    </source>
</evidence>
<evidence type="ECO:0000256" key="2">
    <source>
        <dbReference type="ARBA" id="ARBA00022670"/>
    </source>
</evidence>
<proteinExistence type="inferred from homology"/>
<evidence type="ECO:0000256" key="3">
    <source>
        <dbReference type="ARBA" id="ARBA00022729"/>
    </source>
</evidence>
<dbReference type="GO" id="GO:0006508">
    <property type="term" value="P:proteolysis"/>
    <property type="evidence" value="ECO:0007669"/>
    <property type="project" value="UniProtKB-KW"/>
</dbReference>
<dbReference type="AlphaFoldDB" id="A0A914QTQ9"/>
<evidence type="ECO:0000256" key="1">
    <source>
        <dbReference type="ARBA" id="ARBA00011079"/>
    </source>
</evidence>
<keyword evidence="5" id="KW-0325">Glycoprotein</keyword>
<evidence type="ECO:0000256" key="5">
    <source>
        <dbReference type="ARBA" id="ARBA00023180"/>
    </source>
</evidence>
<keyword evidence="6" id="KW-1185">Reference proteome</keyword>
<dbReference type="PANTHER" id="PTHR11010:SF117">
    <property type="entry name" value="SERINE PROTEASE 16"/>
    <property type="match status" value="1"/>
</dbReference>